<feature type="transmembrane region" description="Helical" evidence="2">
    <location>
        <begin position="96"/>
        <end position="116"/>
    </location>
</feature>
<keyword evidence="2" id="KW-0472">Membrane</keyword>
<protein>
    <submittedName>
        <fullName evidence="3">Calumeninlike</fullName>
    </submittedName>
</protein>
<dbReference type="Proteomes" id="UP000595437">
    <property type="component" value="Chromosome 2"/>
</dbReference>
<reference evidence="4" key="1">
    <citation type="submission" date="2021-01" db="EMBL/GenBank/DDBJ databases">
        <title>Caligus Genome Assembly.</title>
        <authorList>
            <person name="Gallardo-Escarate C."/>
        </authorList>
    </citation>
    <scope>NUCLEOTIDE SEQUENCE [LARGE SCALE GENOMIC DNA]</scope>
</reference>
<dbReference type="AlphaFoldDB" id="A0A7T8KKZ4"/>
<keyword evidence="2" id="KW-0812">Transmembrane</keyword>
<keyword evidence="2" id="KW-1133">Transmembrane helix</keyword>
<proteinExistence type="predicted"/>
<dbReference type="EMBL" id="CP045891">
    <property type="protein sequence ID" value="QQP57834.1"/>
    <property type="molecule type" value="Genomic_DNA"/>
</dbReference>
<keyword evidence="4" id="KW-1185">Reference proteome</keyword>
<feature type="region of interest" description="Disordered" evidence="1">
    <location>
        <begin position="15"/>
        <end position="40"/>
    </location>
</feature>
<evidence type="ECO:0000256" key="2">
    <source>
        <dbReference type="SAM" id="Phobius"/>
    </source>
</evidence>
<evidence type="ECO:0000313" key="4">
    <source>
        <dbReference type="Proteomes" id="UP000595437"/>
    </source>
</evidence>
<organism evidence="3 4">
    <name type="scientific">Caligus rogercresseyi</name>
    <name type="common">Sea louse</name>
    <dbReference type="NCBI Taxonomy" id="217165"/>
    <lineage>
        <taxon>Eukaryota</taxon>
        <taxon>Metazoa</taxon>
        <taxon>Ecdysozoa</taxon>
        <taxon>Arthropoda</taxon>
        <taxon>Crustacea</taxon>
        <taxon>Multicrustacea</taxon>
        <taxon>Hexanauplia</taxon>
        <taxon>Copepoda</taxon>
        <taxon>Siphonostomatoida</taxon>
        <taxon>Caligidae</taxon>
        <taxon>Caligus</taxon>
    </lineage>
</organism>
<name>A0A7T8KKZ4_CALRO</name>
<accession>A0A7T8KKZ4</accession>
<evidence type="ECO:0000256" key="1">
    <source>
        <dbReference type="SAM" id="MobiDB-lite"/>
    </source>
</evidence>
<evidence type="ECO:0000313" key="3">
    <source>
        <dbReference type="EMBL" id="QQP57834.1"/>
    </source>
</evidence>
<feature type="compositionally biased region" description="Polar residues" evidence="1">
    <location>
        <begin position="15"/>
        <end position="32"/>
    </location>
</feature>
<gene>
    <name evidence="3" type="ORF">FKW44_002959</name>
</gene>
<sequence>MFASSLIFIPESRKNTQARGKNIRKQQASSSEKNLKGRQPRTIQQKFLRCEVLHFPLFKMAQEIKDEEAMMSLNEQGVKVLHRSRGPSAFGTKTKLSVVCLTIVLLGIGGALFLGYPNIRSKNSELRIPTEFKEQPGSAEEYFLSEDALHPKELHMDSPEGHKIILNKISNIRSSFNSRFPRDQYGDPNYRYSLQELPDAFLRTLSYARQNSDERKFRISL</sequence>